<evidence type="ECO:0000259" key="4">
    <source>
        <dbReference type="PROSITE" id="PS50011"/>
    </source>
</evidence>
<dbReference type="InterPro" id="IPR027417">
    <property type="entry name" value="P-loop_NTPase"/>
</dbReference>
<dbReference type="PANTHER" id="PTHR26392:SF92">
    <property type="entry name" value="PROTEIN KINASE DOMAIN-CONTAINING PROTEIN"/>
    <property type="match status" value="1"/>
</dbReference>
<dbReference type="InterPro" id="IPR000719">
    <property type="entry name" value="Prot_kinase_dom"/>
</dbReference>
<evidence type="ECO:0000313" key="5">
    <source>
        <dbReference type="EMBL" id="KAK7103018.1"/>
    </source>
</evidence>
<sequence>MAIPRIMSTQNLSEIQDLVTAFGVMEELNIDTNGVCDMSDAMARIRTNFSKSTAKQIYHEQDRVLKEAVTADVSNRQTLKNIFSQAGEYLHSLPRQFQTDLQRVFPDVLPSVEHTLKQLDKNDCIIVVAGEKGAGKSSLVNLVAGCKILPADMLNGTRTICELRHSGTRKFVLHPWDRKSPPVIKECRPEHDSQLFLQDLTLHVTCVDQQTQSSPYEKIEIFWPLPILGEGVVIVDSPGVGESHKVSRQLEDYLSRAFGFIYVINISNAGGIHKDRLGQLLRQATERSDHGFEPSTALFVCNWWDQVSPRDRNHVTRETLRRLSRIWPGVTPQQLFPISSTESLRAVENGHILDEYRDLVQGIRHVLPRTFNAKLSTYYRWLSAVLKRSLYTLKISSNIGRKEVAEKEAAFKNVRNQIEALESDAETQIDVMRDGFRREVDNITRKVIAFMKSEPCMTMLRSWSHADCPQDKDTKKAMKEGASRFCEKLAAILDDWESQTGIVKRVKANILKTFQRDLDLFEDQIKRLEGVLFEGIDSRIITDLHNSMRIQMPVKNVWKKARKGGPGAPGQTQEVGGCFSLGHAISACKNLDVKNTTVKNAFKTTTGSQVMAAVSLNFLQQFKDEEIASAVKKFFDRIAKRFDAASRLLPEFLKADRNLLQTLQGEVQGEQERLASLYPKLMIHCSNLQGTLDMFFVQRLMFFDFSMKELKYDATAAIGRGSFADVYSSNVPNDGDVLTVALKIQRDKLTVKNVTDVLLEDRTMRVISHDNIIRYYGAAKEKQGDGLRWVMVLEYCTRTIKQRFLSQEAKVPGKQQIVSLQMDAMREVAIFANQICSALCYLHNKGIVHRDLKPDNILLTEDDVVKLTDVGLAKSVRDIAGTLAGTPVYMAPEILLQKGTYDMKADVYSLAIILWELWYGQDAADHISSHLFGRLEDAVKAGLRPSITQTIKPPDDWLRLLQAGWEFEASRRPSSQQVVQFFEDFLQKNRV</sequence>
<evidence type="ECO:0000256" key="2">
    <source>
        <dbReference type="ARBA" id="ARBA00022840"/>
    </source>
</evidence>
<gene>
    <name evidence="5" type="ORF">V1264_021152</name>
</gene>
<dbReference type="SUPFAM" id="SSF52540">
    <property type="entry name" value="P-loop containing nucleoside triphosphate hydrolases"/>
    <property type="match status" value="1"/>
</dbReference>
<dbReference type="Gene3D" id="3.40.50.300">
    <property type="entry name" value="P-loop containing nucleotide triphosphate hydrolases"/>
    <property type="match status" value="1"/>
</dbReference>
<dbReference type="SMART" id="SM00220">
    <property type="entry name" value="S_TKc"/>
    <property type="match status" value="1"/>
</dbReference>
<dbReference type="Pfam" id="PF00350">
    <property type="entry name" value="Dynamin_N"/>
    <property type="match status" value="1"/>
</dbReference>
<dbReference type="Gene3D" id="1.10.510.10">
    <property type="entry name" value="Transferase(Phosphotransferase) domain 1"/>
    <property type="match status" value="1"/>
</dbReference>
<evidence type="ECO:0000256" key="3">
    <source>
        <dbReference type="PROSITE-ProRule" id="PRU10141"/>
    </source>
</evidence>
<dbReference type="PANTHER" id="PTHR26392">
    <property type="entry name" value="MITOGEN-ACTIVATED PROTEIN KINASE KINASE KINASE 7-RELATED"/>
    <property type="match status" value="1"/>
</dbReference>
<dbReference type="InterPro" id="IPR017441">
    <property type="entry name" value="Protein_kinase_ATP_BS"/>
</dbReference>
<feature type="binding site" evidence="3">
    <location>
        <position position="743"/>
    </location>
    <ligand>
        <name>ATP</name>
        <dbReference type="ChEBI" id="CHEBI:30616"/>
    </ligand>
</feature>
<feature type="domain" description="Protein kinase" evidence="4">
    <location>
        <begin position="712"/>
        <end position="986"/>
    </location>
</feature>
<dbReference type="Proteomes" id="UP001374579">
    <property type="component" value="Unassembled WGS sequence"/>
</dbReference>
<evidence type="ECO:0000313" key="6">
    <source>
        <dbReference type="Proteomes" id="UP001374579"/>
    </source>
</evidence>
<dbReference type="InterPro" id="IPR045063">
    <property type="entry name" value="Dynamin_N"/>
</dbReference>
<proteinExistence type="predicted"/>
<dbReference type="PROSITE" id="PS00108">
    <property type="entry name" value="PROTEIN_KINASE_ST"/>
    <property type="match status" value="1"/>
</dbReference>
<organism evidence="5 6">
    <name type="scientific">Littorina saxatilis</name>
    <dbReference type="NCBI Taxonomy" id="31220"/>
    <lineage>
        <taxon>Eukaryota</taxon>
        <taxon>Metazoa</taxon>
        <taxon>Spiralia</taxon>
        <taxon>Lophotrochozoa</taxon>
        <taxon>Mollusca</taxon>
        <taxon>Gastropoda</taxon>
        <taxon>Caenogastropoda</taxon>
        <taxon>Littorinimorpha</taxon>
        <taxon>Littorinoidea</taxon>
        <taxon>Littorinidae</taxon>
        <taxon>Littorina</taxon>
    </lineage>
</organism>
<keyword evidence="2 3" id="KW-0067">ATP-binding</keyword>
<dbReference type="SUPFAM" id="SSF56112">
    <property type="entry name" value="Protein kinase-like (PK-like)"/>
    <property type="match status" value="1"/>
</dbReference>
<comment type="caution">
    <text evidence="5">The sequence shown here is derived from an EMBL/GenBank/DDBJ whole genome shotgun (WGS) entry which is preliminary data.</text>
</comment>
<dbReference type="EMBL" id="JBAMIC010000010">
    <property type="protein sequence ID" value="KAK7103018.1"/>
    <property type="molecule type" value="Genomic_DNA"/>
</dbReference>
<evidence type="ECO:0000256" key="1">
    <source>
        <dbReference type="ARBA" id="ARBA00022741"/>
    </source>
</evidence>
<keyword evidence="6" id="KW-1185">Reference proteome</keyword>
<dbReference type="AlphaFoldDB" id="A0AAN9BD39"/>
<accession>A0AAN9BD39</accession>
<dbReference type="Pfam" id="PF00069">
    <property type="entry name" value="Pkinase"/>
    <property type="match status" value="1"/>
</dbReference>
<keyword evidence="1 3" id="KW-0547">Nucleotide-binding</keyword>
<dbReference type="InterPro" id="IPR008271">
    <property type="entry name" value="Ser/Thr_kinase_AS"/>
</dbReference>
<dbReference type="PROSITE" id="PS00107">
    <property type="entry name" value="PROTEIN_KINASE_ATP"/>
    <property type="match status" value="1"/>
</dbReference>
<dbReference type="GO" id="GO:0004672">
    <property type="term" value="F:protein kinase activity"/>
    <property type="evidence" value="ECO:0007669"/>
    <property type="project" value="InterPro"/>
</dbReference>
<dbReference type="GO" id="GO:0005524">
    <property type="term" value="F:ATP binding"/>
    <property type="evidence" value="ECO:0007669"/>
    <property type="project" value="UniProtKB-UniRule"/>
</dbReference>
<name>A0AAN9BD39_9CAEN</name>
<dbReference type="InterPro" id="IPR011009">
    <property type="entry name" value="Kinase-like_dom_sf"/>
</dbReference>
<reference evidence="5 6" key="1">
    <citation type="submission" date="2024-02" db="EMBL/GenBank/DDBJ databases">
        <title>Chromosome-scale genome assembly of the rough periwinkle Littorina saxatilis.</title>
        <authorList>
            <person name="De Jode A."/>
            <person name="Faria R."/>
            <person name="Formenti G."/>
            <person name="Sims Y."/>
            <person name="Smith T.P."/>
            <person name="Tracey A."/>
            <person name="Wood J.M.D."/>
            <person name="Zagrodzka Z.B."/>
            <person name="Johannesson K."/>
            <person name="Butlin R.K."/>
            <person name="Leder E.H."/>
        </authorList>
    </citation>
    <scope>NUCLEOTIDE SEQUENCE [LARGE SCALE GENOMIC DNA]</scope>
    <source>
        <strain evidence="5">Snail1</strain>
        <tissue evidence="5">Muscle</tissue>
    </source>
</reference>
<protein>
    <recommendedName>
        <fullName evidence="4">Protein kinase domain-containing protein</fullName>
    </recommendedName>
</protein>
<dbReference type="PROSITE" id="PS50011">
    <property type="entry name" value="PROTEIN_KINASE_DOM"/>
    <property type="match status" value="1"/>
</dbReference>